<feature type="region of interest" description="Disordered" evidence="1">
    <location>
        <begin position="1"/>
        <end position="35"/>
    </location>
</feature>
<evidence type="ECO:0000313" key="2">
    <source>
        <dbReference type="EMBL" id="KAG5575646.1"/>
    </source>
</evidence>
<keyword evidence="3" id="KW-1185">Reference proteome</keyword>
<feature type="compositionally biased region" description="Basic and acidic residues" evidence="1">
    <location>
        <begin position="9"/>
        <end position="35"/>
    </location>
</feature>
<comment type="caution">
    <text evidence="2">The sequence shown here is derived from an EMBL/GenBank/DDBJ whole genome shotgun (WGS) entry which is preliminary data.</text>
</comment>
<organism evidence="2 3">
    <name type="scientific">Solanum commersonii</name>
    <name type="common">Commerson's wild potato</name>
    <name type="synonym">Commerson's nightshade</name>
    <dbReference type="NCBI Taxonomy" id="4109"/>
    <lineage>
        <taxon>Eukaryota</taxon>
        <taxon>Viridiplantae</taxon>
        <taxon>Streptophyta</taxon>
        <taxon>Embryophyta</taxon>
        <taxon>Tracheophyta</taxon>
        <taxon>Spermatophyta</taxon>
        <taxon>Magnoliopsida</taxon>
        <taxon>eudicotyledons</taxon>
        <taxon>Gunneridae</taxon>
        <taxon>Pentapetalae</taxon>
        <taxon>asterids</taxon>
        <taxon>lamiids</taxon>
        <taxon>Solanales</taxon>
        <taxon>Solanaceae</taxon>
        <taxon>Solanoideae</taxon>
        <taxon>Solaneae</taxon>
        <taxon>Solanum</taxon>
    </lineage>
</organism>
<dbReference type="AlphaFoldDB" id="A0A9J5WL83"/>
<protein>
    <submittedName>
        <fullName evidence="2">Uncharacterized protein</fullName>
    </submittedName>
</protein>
<name>A0A9J5WL83_SOLCO</name>
<evidence type="ECO:0000256" key="1">
    <source>
        <dbReference type="SAM" id="MobiDB-lite"/>
    </source>
</evidence>
<sequence length="82" mass="9284">MGILGIGKGGRDERASRGAKARTSEQSKSRQYDEKLSPDCLSDRLINISLCDSRSVLNTFDKERVPTKTPSSQMLTWMFHRH</sequence>
<evidence type="ECO:0000313" key="3">
    <source>
        <dbReference type="Proteomes" id="UP000824120"/>
    </source>
</evidence>
<proteinExistence type="predicted"/>
<gene>
    <name evidence="2" type="ORF">H5410_055780</name>
</gene>
<dbReference type="Proteomes" id="UP000824120">
    <property type="component" value="Chromosome 11"/>
</dbReference>
<reference evidence="2 3" key="1">
    <citation type="submission" date="2020-09" db="EMBL/GenBank/DDBJ databases">
        <title>De no assembly of potato wild relative species, Solanum commersonii.</title>
        <authorList>
            <person name="Cho K."/>
        </authorList>
    </citation>
    <scope>NUCLEOTIDE SEQUENCE [LARGE SCALE GENOMIC DNA]</scope>
    <source>
        <strain evidence="2">LZ3.2</strain>
        <tissue evidence="2">Leaf</tissue>
    </source>
</reference>
<accession>A0A9J5WL83</accession>
<dbReference type="EMBL" id="JACXVP010000011">
    <property type="protein sequence ID" value="KAG5575646.1"/>
    <property type="molecule type" value="Genomic_DNA"/>
</dbReference>